<evidence type="ECO:0000313" key="2">
    <source>
        <dbReference type="Proteomes" id="UP000775129"/>
    </source>
</evidence>
<dbReference type="EMBL" id="DYWO01000474">
    <property type="protein sequence ID" value="HJF51243.1"/>
    <property type="molecule type" value="Genomic_DNA"/>
</dbReference>
<protein>
    <submittedName>
        <fullName evidence="1">Uncharacterized protein</fullName>
    </submittedName>
</protein>
<dbReference type="AlphaFoldDB" id="A0A921GS80"/>
<sequence>MTITETTRSIREQVQAGIDARLANPTGTEFDRILAAGGARMLGLDGTSVEDAARQAKCAGGPSIEELEQAIRDRRAAAAARSRAAA</sequence>
<dbReference type="Proteomes" id="UP000775129">
    <property type="component" value="Unassembled WGS sequence"/>
</dbReference>
<gene>
    <name evidence="1" type="ORF">K8W24_15885</name>
</gene>
<proteinExistence type="predicted"/>
<reference evidence="1" key="1">
    <citation type="journal article" date="2021" name="PeerJ">
        <title>Extensive microbial diversity within the chicken gut microbiome revealed by metagenomics and culture.</title>
        <authorList>
            <person name="Gilroy R."/>
            <person name="Ravi A."/>
            <person name="Getino M."/>
            <person name="Pursley I."/>
            <person name="Horton D.L."/>
            <person name="Alikhan N.F."/>
            <person name="Baker D."/>
            <person name="Gharbi K."/>
            <person name="Hall N."/>
            <person name="Watson M."/>
            <person name="Adriaenssens E.M."/>
            <person name="Foster-Nyarko E."/>
            <person name="Jarju S."/>
            <person name="Secka A."/>
            <person name="Antonio M."/>
            <person name="Oren A."/>
            <person name="Chaudhuri R.R."/>
            <person name="La Ragione R."/>
            <person name="Hildebrand F."/>
            <person name="Pallen M.J."/>
        </authorList>
    </citation>
    <scope>NUCLEOTIDE SEQUENCE</scope>
    <source>
        <strain evidence="1">1647</strain>
    </source>
</reference>
<name>A0A921GS80_9MICO</name>
<organism evidence="1 2">
    <name type="scientific">Brachybacterium paraconglomeratum</name>
    <dbReference type="NCBI Taxonomy" id="173362"/>
    <lineage>
        <taxon>Bacteria</taxon>
        <taxon>Bacillati</taxon>
        <taxon>Actinomycetota</taxon>
        <taxon>Actinomycetes</taxon>
        <taxon>Micrococcales</taxon>
        <taxon>Dermabacteraceae</taxon>
        <taxon>Brachybacterium</taxon>
    </lineage>
</organism>
<reference evidence="1" key="2">
    <citation type="submission" date="2021-09" db="EMBL/GenBank/DDBJ databases">
        <authorList>
            <person name="Gilroy R."/>
        </authorList>
    </citation>
    <scope>NUCLEOTIDE SEQUENCE</scope>
    <source>
        <strain evidence="1">1647</strain>
    </source>
</reference>
<accession>A0A921GS80</accession>
<comment type="caution">
    <text evidence="1">The sequence shown here is derived from an EMBL/GenBank/DDBJ whole genome shotgun (WGS) entry which is preliminary data.</text>
</comment>
<evidence type="ECO:0000313" key="1">
    <source>
        <dbReference type="EMBL" id="HJF51243.1"/>
    </source>
</evidence>